<reference evidence="3" key="1">
    <citation type="submission" date="2017-01" db="EMBL/GenBank/DDBJ databases">
        <title>Genome Analysis of Deinococcus marmoris KOPRI26562.</title>
        <authorList>
            <person name="Kim J.H."/>
            <person name="Oh H.-M."/>
        </authorList>
    </citation>
    <scope>NUCLEOTIDE SEQUENCE [LARGE SCALE GENOMIC DNA]</scope>
    <source>
        <strain evidence="3">PAMC 26633</strain>
    </source>
</reference>
<name>A0A226WVZ7_CABSO</name>
<evidence type="ECO:0000313" key="1">
    <source>
        <dbReference type="EMBL" id="OXC74758.1"/>
    </source>
</evidence>
<gene>
    <name evidence="2" type="ORF">BSU04_07210</name>
    <name evidence="1" type="ORF">BSU04_30060</name>
</gene>
<accession>A0A226WVZ7</accession>
<comment type="caution">
    <text evidence="1">The sequence shown here is derived from an EMBL/GenBank/DDBJ whole genome shotgun (WGS) entry which is preliminary data.</text>
</comment>
<protein>
    <submittedName>
        <fullName evidence="1">Uncharacterized protein</fullName>
    </submittedName>
</protein>
<dbReference type="EMBL" id="MTHB01000041">
    <property type="protein sequence ID" value="OXC79464.1"/>
    <property type="molecule type" value="Genomic_DNA"/>
</dbReference>
<proteinExistence type="predicted"/>
<dbReference type="Proteomes" id="UP000214720">
    <property type="component" value="Unassembled WGS sequence"/>
</dbReference>
<reference evidence="1" key="2">
    <citation type="submission" date="2017-01" db="EMBL/GenBank/DDBJ databases">
        <authorList>
            <person name="Mah S.A."/>
            <person name="Swanson W.J."/>
            <person name="Moy G.W."/>
            <person name="Vacquier V.D."/>
        </authorList>
    </citation>
    <scope>NUCLEOTIDE SEQUENCE</scope>
    <source>
        <strain evidence="1">PAMC 26633</strain>
    </source>
</reference>
<organism evidence="1 3">
    <name type="scientific">Caballeronia sordidicola</name>
    <name type="common">Burkholderia sordidicola</name>
    <dbReference type="NCBI Taxonomy" id="196367"/>
    <lineage>
        <taxon>Bacteria</taxon>
        <taxon>Pseudomonadati</taxon>
        <taxon>Pseudomonadota</taxon>
        <taxon>Betaproteobacteria</taxon>
        <taxon>Burkholderiales</taxon>
        <taxon>Burkholderiaceae</taxon>
        <taxon>Caballeronia</taxon>
    </lineage>
</organism>
<evidence type="ECO:0000313" key="2">
    <source>
        <dbReference type="EMBL" id="OXC79464.1"/>
    </source>
</evidence>
<sequence length="88" mass="10239">MPCFHTFALLTRAAGEKCPRPEWGCCLGCCLLLHRYFTTVSRSAAHEYCRCHFTSQLRPVKKRGPFAKPPFLPDTSRRRLMQRLTLLR</sequence>
<dbReference type="AlphaFoldDB" id="A0A226WVZ7"/>
<evidence type="ECO:0000313" key="3">
    <source>
        <dbReference type="Proteomes" id="UP000214720"/>
    </source>
</evidence>
<dbReference type="EMBL" id="MTHB01000204">
    <property type="protein sequence ID" value="OXC74758.1"/>
    <property type="molecule type" value="Genomic_DNA"/>
</dbReference>